<dbReference type="EMBL" id="RFES01000013">
    <property type="protein sequence ID" value="RSO53257.1"/>
    <property type="molecule type" value="Genomic_DNA"/>
</dbReference>
<accession>A0A3R9RVF5</accession>
<evidence type="ECO:0000256" key="1">
    <source>
        <dbReference type="SAM" id="Phobius"/>
    </source>
</evidence>
<keyword evidence="1" id="KW-1133">Transmembrane helix</keyword>
<name>A0A3R9RVF5_9GAMM</name>
<keyword evidence="1" id="KW-0472">Membrane</keyword>
<dbReference type="SUPFAM" id="SSF53448">
    <property type="entry name" value="Nucleotide-diphospho-sugar transferases"/>
    <property type="match status" value="1"/>
</dbReference>
<feature type="transmembrane region" description="Helical" evidence="1">
    <location>
        <begin position="261"/>
        <end position="278"/>
    </location>
</feature>
<sequence length="314" mass="36621">MKALVSIIVPAYNASNTILDTIKSIDEQTHINFECIIVDDGSNDSDKLCENIADYLNKDKYKYLKKENGGVSSARNFGANIACGDYLMFIDSDDKIAPSYIEKCLNILLTHPDLAFVCTNVQEFERSSNKISHKIVSLKDFIFHNAIFPCIALMRTADFKRIGGYDEKLKVCEDWNLYISLLKQNEKYFVIPEYLYFYRKRSDQSSLTDQIDCQKISKEIALNRIFNNHKDLYSNRLGSIWNMVEKNNEVIKISKQYTRRVSLILIVSLISLFIGFFVDFSQYIKMTLIFNIFLFVLFLFFNNKFKKEIGTYRY</sequence>
<comment type="caution">
    <text evidence="3">The sequence shown here is derived from an EMBL/GenBank/DDBJ whole genome shotgun (WGS) entry which is preliminary data.</text>
</comment>
<dbReference type="PANTHER" id="PTHR22916:SF3">
    <property type="entry name" value="UDP-GLCNAC:BETAGAL BETA-1,3-N-ACETYLGLUCOSAMINYLTRANSFERASE-LIKE PROTEIN 1"/>
    <property type="match status" value="1"/>
</dbReference>
<reference evidence="3 4" key="1">
    <citation type="submission" date="2018-10" db="EMBL/GenBank/DDBJ databases">
        <title>GWAS and RNA-Seq identify cryptic mechanisms of antimicrobial resistance in Acinetobacter baumannii.</title>
        <authorList>
            <person name="Sahl J.W."/>
        </authorList>
    </citation>
    <scope>NUCLEOTIDE SEQUENCE [LARGE SCALE GENOMIC DNA]</scope>
    <source>
        <strain evidence="3 4">TG41018</strain>
    </source>
</reference>
<gene>
    <name evidence="3" type="ORF">EA756_16880</name>
</gene>
<feature type="transmembrane region" description="Helical" evidence="1">
    <location>
        <begin position="284"/>
        <end position="301"/>
    </location>
</feature>
<keyword evidence="1" id="KW-0812">Transmembrane</keyword>
<dbReference type="AlphaFoldDB" id="A0A3R9RVF5"/>
<evidence type="ECO:0000313" key="3">
    <source>
        <dbReference type="EMBL" id="RSO53257.1"/>
    </source>
</evidence>
<dbReference type="PANTHER" id="PTHR22916">
    <property type="entry name" value="GLYCOSYLTRANSFERASE"/>
    <property type="match status" value="1"/>
</dbReference>
<dbReference type="InterPro" id="IPR029044">
    <property type="entry name" value="Nucleotide-diphossugar_trans"/>
</dbReference>
<evidence type="ECO:0000259" key="2">
    <source>
        <dbReference type="Pfam" id="PF00535"/>
    </source>
</evidence>
<proteinExistence type="predicted"/>
<feature type="domain" description="Glycosyltransferase 2-like" evidence="2">
    <location>
        <begin position="6"/>
        <end position="135"/>
    </location>
</feature>
<dbReference type="RefSeq" id="WP_125699728.1">
    <property type="nucleotide sequence ID" value="NZ_RFES01000013.1"/>
</dbReference>
<dbReference type="GO" id="GO:0016758">
    <property type="term" value="F:hexosyltransferase activity"/>
    <property type="evidence" value="ECO:0007669"/>
    <property type="project" value="UniProtKB-ARBA"/>
</dbReference>
<dbReference type="Pfam" id="PF00535">
    <property type="entry name" value="Glycos_transf_2"/>
    <property type="match status" value="1"/>
</dbReference>
<dbReference type="Proteomes" id="UP000276905">
    <property type="component" value="Unassembled WGS sequence"/>
</dbReference>
<organism evidence="3 4">
    <name type="scientific">Acinetobacter lactucae</name>
    <dbReference type="NCBI Taxonomy" id="1785128"/>
    <lineage>
        <taxon>Bacteria</taxon>
        <taxon>Pseudomonadati</taxon>
        <taxon>Pseudomonadota</taxon>
        <taxon>Gammaproteobacteria</taxon>
        <taxon>Moraxellales</taxon>
        <taxon>Moraxellaceae</taxon>
        <taxon>Acinetobacter</taxon>
        <taxon>Acinetobacter calcoaceticus/baumannii complex</taxon>
    </lineage>
</organism>
<evidence type="ECO:0000313" key="4">
    <source>
        <dbReference type="Proteomes" id="UP000276905"/>
    </source>
</evidence>
<dbReference type="Gene3D" id="3.90.550.10">
    <property type="entry name" value="Spore Coat Polysaccharide Biosynthesis Protein SpsA, Chain A"/>
    <property type="match status" value="1"/>
</dbReference>
<keyword evidence="3" id="KW-0808">Transferase</keyword>
<dbReference type="InterPro" id="IPR001173">
    <property type="entry name" value="Glyco_trans_2-like"/>
</dbReference>
<protein>
    <submittedName>
        <fullName evidence="3">Glycosyltransferase</fullName>
    </submittedName>
</protein>